<dbReference type="Proteomes" id="UP001244552">
    <property type="component" value="Unassembled WGS sequence"/>
</dbReference>
<name>A0ABU0MJ80_9PROT</name>
<keyword evidence="4" id="KW-1185">Reference proteome</keyword>
<keyword evidence="2" id="KW-1133">Transmembrane helix</keyword>
<protein>
    <recommendedName>
        <fullName evidence="5">Cardiolipin synthase N-terminal domain-containing protein</fullName>
    </recommendedName>
</protein>
<keyword evidence="2" id="KW-0472">Membrane</keyword>
<evidence type="ECO:0000313" key="3">
    <source>
        <dbReference type="EMBL" id="MDQ0533358.1"/>
    </source>
</evidence>
<gene>
    <name evidence="3" type="ORF">QO018_002209</name>
</gene>
<organism evidence="3 4">
    <name type="scientific">Azospirillum picis</name>
    <dbReference type="NCBI Taxonomy" id="488438"/>
    <lineage>
        <taxon>Bacteria</taxon>
        <taxon>Pseudomonadati</taxon>
        <taxon>Pseudomonadota</taxon>
        <taxon>Alphaproteobacteria</taxon>
        <taxon>Rhodospirillales</taxon>
        <taxon>Azospirillaceae</taxon>
        <taxon>Azospirillum</taxon>
    </lineage>
</organism>
<feature type="transmembrane region" description="Helical" evidence="2">
    <location>
        <begin position="30"/>
        <end position="48"/>
    </location>
</feature>
<reference evidence="3 4" key="1">
    <citation type="submission" date="2023-07" db="EMBL/GenBank/DDBJ databases">
        <title>Genomic Encyclopedia of Type Strains, Phase IV (KMG-IV): sequencing the most valuable type-strain genomes for metagenomic binning, comparative biology and taxonomic classification.</title>
        <authorList>
            <person name="Goeker M."/>
        </authorList>
    </citation>
    <scope>NUCLEOTIDE SEQUENCE [LARGE SCALE GENOMIC DNA]</scope>
    <source>
        <strain evidence="3 4">DSM 19922</strain>
    </source>
</reference>
<comment type="caution">
    <text evidence="3">The sequence shown here is derived from an EMBL/GenBank/DDBJ whole genome shotgun (WGS) entry which is preliminary data.</text>
</comment>
<proteinExistence type="predicted"/>
<sequence>MLRRSVAISGVAGYPGRMNAPLADGSPWPIPWLILFVLYGLPLLHVALSRQGGGWRPPPGSRCPFGPRAGWLVMVLMLGPVGWLLFAVRRPRVAGGPPRPPVSPTGTRPVPPSGLPSGRDGGTDRA</sequence>
<evidence type="ECO:0000313" key="4">
    <source>
        <dbReference type="Proteomes" id="UP001244552"/>
    </source>
</evidence>
<keyword evidence="2" id="KW-0812">Transmembrane</keyword>
<evidence type="ECO:0008006" key="5">
    <source>
        <dbReference type="Google" id="ProtNLM"/>
    </source>
</evidence>
<evidence type="ECO:0000256" key="2">
    <source>
        <dbReference type="SAM" id="Phobius"/>
    </source>
</evidence>
<accession>A0ABU0MJ80</accession>
<feature type="transmembrane region" description="Helical" evidence="2">
    <location>
        <begin position="69"/>
        <end position="88"/>
    </location>
</feature>
<dbReference type="EMBL" id="JAUSVU010000006">
    <property type="protein sequence ID" value="MDQ0533358.1"/>
    <property type="molecule type" value="Genomic_DNA"/>
</dbReference>
<evidence type="ECO:0000256" key="1">
    <source>
        <dbReference type="SAM" id="MobiDB-lite"/>
    </source>
</evidence>
<feature type="compositionally biased region" description="Pro residues" evidence="1">
    <location>
        <begin position="97"/>
        <end position="114"/>
    </location>
</feature>
<feature type="region of interest" description="Disordered" evidence="1">
    <location>
        <begin position="95"/>
        <end position="126"/>
    </location>
</feature>